<gene>
    <name evidence="2" type="ORF">K7B09_01820</name>
</gene>
<keyword evidence="1" id="KW-0472">Membrane</keyword>
<proteinExistence type="predicted"/>
<organism evidence="2 3">
    <name type="scientific">Thermomonas beijingensis</name>
    <dbReference type="NCBI Taxonomy" id="2872701"/>
    <lineage>
        <taxon>Bacteria</taxon>
        <taxon>Pseudomonadati</taxon>
        <taxon>Pseudomonadota</taxon>
        <taxon>Gammaproteobacteria</taxon>
        <taxon>Lysobacterales</taxon>
        <taxon>Lysobacteraceae</taxon>
        <taxon>Thermomonas</taxon>
    </lineage>
</organism>
<evidence type="ECO:0000256" key="1">
    <source>
        <dbReference type="SAM" id="Phobius"/>
    </source>
</evidence>
<name>A0ABS7TB57_9GAMM</name>
<feature type="transmembrane region" description="Helical" evidence="1">
    <location>
        <begin position="84"/>
        <end position="103"/>
    </location>
</feature>
<feature type="transmembrane region" description="Helical" evidence="1">
    <location>
        <begin position="59"/>
        <end position="78"/>
    </location>
</feature>
<feature type="transmembrane region" description="Helical" evidence="1">
    <location>
        <begin position="6"/>
        <end position="23"/>
    </location>
</feature>
<reference evidence="2" key="1">
    <citation type="submission" date="2021-09" db="EMBL/GenBank/DDBJ databases">
        <authorList>
            <person name="Wu T."/>
            <person name="Guo S.Z."/>
        </authorList>
    </citation>
    <scope>NUCLEOTIDE SEQUENCE</scope>
    <source>
        <strain evidence="2">RSS-23</strain>
    </source>
</reference>
<keyword evidence="1" id="KW-0812">Transmembrane</keyword>
<dbReference type="RefSeq" id="WP_223626156.1">
    <property type="nucleotide sequence ID" value="NZ_JAIQDJ010000001.1"/>
</dbReference>
<comment type="caution">
    <text evidence="2">The sequence shown here is derived from an EMBL/GenBank/DDBJ whole genome shotgun (WGS) entry which is preliminary data.</text>
</comment>
<sequence length="108" mass="11616">MDFALLIPITLFLCITYAIKAVVDARVRKQLVASNGDPALVRGILEGDETARRLASLRWGITLVALALGFGIVDLRGWQEITPGVIAVLVGALGLGNLVFFAVSRKLR</sequence>
<dbReference type="EMBL" id="JAIQDJ010000001">
    <property type="protein sequence ID" value="MBZ4185063.1"/>
    <property type="molecule type" value="Genomic_DNA"/>
</dbReference>
<keyword evidence="1" id="KW-1133">Transmembrane helix</keyword>
<evidence type="ECO:0000313" key="2">
    <source>
        <dbReference type="EMBL" id="MBZ4185063.1"/>
    </source>
</evidence>
<evidence type="ECO:0000313" key="3">
    <source>
        <dbReference type="Proteomes" id="UP001430290"/>
    </source>
</evidence>
<dbReference type="Proteomes" id="UP001430290">
    <property type="component" value="Unassembled WGS sequence"/>
</dbReference>
<protein>
    <recommendedName>
        <fullName evidence="4">Transmembrane protein</fullName>
    </recommendedName>
</protein>
<evidence type="ECO:0008006" key="4">
    <source>
        <dbReference type="Google" id="ProtNLM"/>
    </source>
</evidence>
<accession>A0ABS7TB57</accession>
<keyword evidence="3" id="KW-1185">Reference proteome</keyword>